<dbReference type="GO" id="GO:0071281">
    <property type="term" value="P:cellular response to iron ion"/>
    <property type="evidence" value="ECO:0007669"/>
    <property type="project" value="TreeGrafter"/>
</dbReference>
<name>A0A7W2M598_9FLAO</name>
<organism evidence="3 4">
    <name type="scientific">Gelidibacter maritimus</name>
    <dbReference type="NCBI Taxonomy" id="2761487"/>
    <lineage>
        <taxon>Bacteria</taxon>
        <taxon>Pseudomonadati</taxon>
        <taxon>Bacteroidota</taxon>
        <taxon>Flavobacteriia</taxon>
        <taxon>Flavobacteriales</taxon>
        <taxon>Flavobacteriaceae</taxon>
        <taxon>Gelidibacter</taxon>
    </lineage>
</organism>
<protein>
    <submittedName>
        <fullName evidence="3">ABC transporter substrate-binding protein</fullName>
    </submittedName>
</protein>
<feature type="domain" description="Fe/B12 periplasmic-binding" evidence="2">
    <location>
        <begin position="17"/>
        <end position="262"/>
    </location>
</feature>
<evidence type="ECO:0000313" key="4">
    <source>
        <dbReference type="Proteomes" id="UP000541857"/>
    </source>
</evidence>
<keyword evidence="4" id="KW-1185">Reference proteome</keyword>
<dbReference type="Pfam" id="PF01497">
    <property type="entry name" value="Peripla_BP_2"/>
    <property type="match status" value="1"/>
</dbReference>
<dbReference type="Gene3D" id="3.40.50.1980">
    <property type="entry name" value="Nitrogenase molybdenum iron protein domain"/>
    <property type="match status" value="2"/>
</dbReference>
<dbReference type="NCBIfam" id="NF038402">
    <property type="entry name" value="TroA_like"/>
    <property type="match status" value="1"/>
</dbReference>
<dbReference type="PANTHER" id="PTHR30535">
    <property type="entry name" value="VITAMIN B12-BINDING PROTEIN"/>
    <property type="match status" value="1"/>
</dbReference>
<accession>A0A7W2M598</accession>
<dbReference type="SUPFAM" id="SSF53807">
    <property type="entry name" value="Helical backbone' metal receptor"/>
    <property type="match status" value="1"/>
</dbReference>
<reference evidence="3 4" key="1">
    <citation type="submission" date="2020-07" db="EMBL/GenBank/DDBJ databases">
        <title>Bacterium isolated from marine sediment.</title>
        <authorList>
            <person name="Shang D."/>
        </authorList>
    </citation>
    <scope>NUCLEOTIDE SEQUENCE [LARGE SCALE GENOMIC DNA]</scope>
    <source>
        <strain evidence="3 4">F6074</strain>
    </source>
</reference>
<keyword evidence="1" id="KW-0732">Signal</keyword>
<gene>
    <name evidence="3" type="ORF">H3Z82_09605</name>
</gene>
<evidence type="ECO:0000313" key="3">
    <source>
        <dbReference type="EMBL" id="MBA6152978.1"/>
    </source>
</evidence>
<dbReference type="InterPro" id="IPR054828">
    <property type="entry name" value="Vit_B12_bind_prot"/>
</dbReference>
<dbReference type="PANTHER" id="PTHR30535:SF34">
    <property type="entry name" value="MOLYBDATE-BINDING PROTEIN MOLA"/>
    <property type="match status" value="1"/>
</dbReference>
<dbReference type="EMBL" id="JACGLT010000006">
    <property type="protein sequence ID" value="MBA6152978.1"/>
    <property type="molecule type" value="Genomic_DNA"/>
</dbReference>
<dbReference type="InterPro" id="IPR002491">
    <property type="entry name" value="ABC_transptr_periplasmic_BD"/>
</dbReference>
<dbReference type="InterPro" id="IPR050902">
    <property type="entry name" value="ABC_Transporter_SBP"/>
</dbReference>
<dbReference type="PROSITE" id="PS50983">
    <property type="entry name" value="FE_B12_PBP"/>
    <property type="match status" value="1"/>
</dbReference>
<evidence type="ECO:0000256" key="1">
    <source>
        <dbReference type="ARBA" id="ARBA00022729"/>
    </source>
</evidence>
<dbReference type="AlphaFoldDB" id="A0A7W2M598"/>
<comment type="caution">
    <text evidence="3">The sequence shown here is derived from an EMBL/GenBank/DDBJ whole genome shotgun (WGS) entry which is preliminary data.</text>
</comment>
<proteinExistence type="predicted"/>
<dbReference type="Proteomes" id="UP000541857">
    <property type="component" value="Unassembled WGS sequence"/>
</dbReference>
<dbReference type="RefSeq" id="WP_182205284.1">
    <property type="nucleotide sequence ID" value="NZ_JACGLT010000006.1"/>
</dbReference>
<sequence>MKDQLNRHIKVDKTPERVISLVPSQTELLVDLGLESSIVGITKFCVHPAHLKENKTIVGGTKQVHLDRIKDLKPDIILCNKEENTKQMIQELESIATVHISDIYTIEDTLELIEMYGALFSKEDAAIKISQEISKKKFEFEGFIANKPKKTAAYFIWKDPWMVAAKDNFIDELLQLNGLENYYGHLSRYPEVLLDASLTENAELVLLSSEPFPFKEKHIQDIRPFFPKATIHVVDGELFSWYGSRLLKAFDYFKTLHQHQWA</sequence>
<evidence type="ECO:0000259" key="2">
    <source>
        <dbReference type="PROSITE" id="PS50983"/>
    </source>
</evidence>